<keyword evidence="2" id="KW-1185">Reference proteome</keyword>
<name>A0A4P7VIY9_9BACT</name>
<dbReference type="Gene3D" id="1.10.720.160">
    <property type="match status" value="1"/>
</dbReference>
<dbReference type="CDD" id="cd24079">
    <property type="entry name" value="ASKHA_NBD_PG1100-like"/>
    <property type="match status" value="1"/>
</dbReference>
<proteinExistence type="predicted"/>
<dbReference type="PANTHER" id="PTHR43190">
    <property type="entry name" value="N-ACETYL-D-GLUCOSAMINE KINASE"/>
    <property type="match status" value="1"/>
</dbReference>
<dbReference type="Gene3D" id="3.30.420.40">
    <property type="match status" value="2"/>
</dbReference>
<dbReference type="Proteomes" id="UP000297031">
    <property type="component" value="Chromosome"/>
</dbReference>
<dbReference type="InterPro" id="IPR043129">
    <property type="entry name" value="ATPase_NBD"/>
</dbReference>
<dbReference type="AlphaFoldDB" id="A0A4P7VIY9"/>
<organism evidence="1 2">
    <name type="scientific">Muribaculum gordoncarteri</name>
    <dbReference type="NCBI Taxonomy" id="2530390"/>
    <lineage>
        <taxon>Bacteria</taxon>
        <taxon>Pseudomonadati</taxon>
        <taxon>Bacteroidota</taxon>
        <taxon>Bacteroidia</taxon>
        <taxon>Bacteroidales</taxon>
        <taxon>Muribaculaceae</taxon>
        <taxon>Muribaculum</taxon>
    </lineage>
</organism>
<evidence type="ECO:0000313" key="2">
    <source>
        <dbReference type="Proteomes" id="UP000297031"/>
    </source>
</evidence>
<dbReference type="PANTHER" id="PTHR43190:SF3">
    <property type="entry name" value="N-ACETYL-D-GLUCOSAMINE KINASE"/>
    <property type="match status" value="1"/>
</dbReference>
<dbReference type="RefSeq" id="WP_123396836.1">
    <property type="nucleotide sequence ID" value="NZ_CP039393.1"/>
</dbReference>
<dbReference type="EMBL" id="CP039393">
    <property type="protein sequence ID" value="QCD35790.1"/>
    <property type="molecule type" value="Genomic_DNA"/>
</dbReference>
<accession>A0A4P7VIY9</accession>
<dbReference type="InterPro" id="IPR052519">
    <property type="entry name" value="Euk-type_GlcNAc_Kinase"/>
</dbReference>
<gene>
    <name evidence="1" type="ORF">E7746_07755</name>
</gene>
<evidence type="ECO:0000313" key="1">
    <source>
        <dbReference type="EMBL" id="QCD35790.1"/>
    </source>
</evidence>
<reference evidence="1 2" key="1">
    <citation type="submission" date="2019-02" db="EMBL/GenBank/DDBJ databases">
        <title>Isolation and identification of novel species under the genus Muribaculum.</title>
        <authorList>
            <person name="Miyake S."/>
            <person name="Ding Y."/>
            <person name="Low A."/>
            <person name="Soh M."/>
            <person name="Seedorf H."/>
        </authorList>
    </citation>
    <scope>NUCLEOTIDE SEQUENCE [LARGE SCALE GENOMIC DNA]</scope>
    <source>
        <strain evidence="1 2">TLL-A4</strain>
    </source>
</reference>
<dbReference type="OrthoDB" id="871343at2"/>
<protein>
    <submittedName>
        <fullName evidence="1">ATPase</fullName>
    </submittedName>
</protein>
<sequence>MKLIADSGSTKVEWCLVDHGNVVKQIFTSGFNALMLTEEEISQYLDDELMFQLGDLAEQVTEVYFYGAGCIDEEVCRNVRRAIRQNLNVATIEAHSDLLGAARALFGHNEGIACILGTGSNSCYYNGHEIKDHVSPLGYILGDEGSGAVLGRLLIGDVLKHQLPRELCDRFLDEYNLERNAIVRRVYKEPSPNRFLASVTPFLLKNIEEPAIHRLVLNEFKSFFVRNVAQYDRYRTLPVSFVGSIAYHYKSVLNEAADALDAKIDTILKTPMEGLVKYHSSTL</sequence>
<dbReference type="SUPFAM" id="SSF53067">
    <property type="entry name" value="Actin-like ATPase domain"/>
    <property type="match status" value="2"/>
</dbReference>
<dbReference type="KEGG" id="mgod:E7746_07755"/>